<gene>
    <name evidence="1" type="ORF">K3G42_028636</name>
</gene>
<proteinExistence type="predicted"/>
<keyword evidence="2" id="KW-1185">Reference proteome</keyword>
<name>A0ACB8ET51_9SAUR</name>
<dbReference type="EMBL" id="CM037620">
    <property type="protein sequence ID" value="KAH7995797.1"/>
    <property type="molecule type" value="Genomic_DNA"/>
</dbReference>
<evidence type="ECO:0000313" key="2">
    <source>
        <dbReference type="Proteomes" id="UP000827872"/>
    </source>
</evidence>
<protein>
    <submittedName>
        <fullName evidence="1">Uncharacterized protein</fullName>
    </submittedName>
</protein>
<comment type="caution">
    <text evidence="1">The sequence shown here is derived from an EMBL/GenBank/DDBJ whole genome shotgun (WGS) entry which is preliminary data.</text>
</comment>
<sequence length="314" mass="35740">MPSICRPGSYRSCNKIHVALFPCDSFGTSLIFAVLPKFEVLFEVPQLVTTSDEEIKVKVIGRYTYGKGVRGTVRLNLMRYTSFFFHEESTNETLTTIEKEYTAKTDKTGCAFITINATDINLPQKGYADRVYLSAELEEEGTGMTSSGRSSMSLVTKAVEVAFINLNPFYKRGFPYTGKMKYTINEIPLKNESVYLTVDVNDVETHFPYVTDEKGEAHFSLDTTKWNDSLVALRGRYSIVNVTEDASALEIVQQEAFSWLKPFYSESNSFLEIRYIEEELPCGKDREVLVDYIIDRKELGPEADHVDFYYLVSI</sequence>
<dbReference type="Proteomes" id="UP000827872">
    <property type="component" value="Linkage Group LG07"/>
</dbReference>
<organism evidence="1 2">
    <name type="scientific">Sphaerodactylus townsendi</name>
    <dbReference type="NCBI Taxonomy" id="933632"/>
    <lineage>
        <taxon>Eukaryota</taxon>
        <taxon>Metazoa</taxon>
        <taxon>Chordata</taxon>
        <taxon>Craniata</taxon>
        <taxon>Vertebrata</taxon>
        <taxon>Euteleostomi</taxon>
        <taxon>Lepidosauria</taxon>
        <taxon>Squamata</taxon>
        <taxon>Bifurcata</taxon>
        <taxon>Gekkota</taxon>
        <taxon>Sphaerodactylidae</taxon>
        <taxon>Sphaerodactylus</taxon>
    </lineage>
</organism>
<evidence type="ECO:0000313" key="1">
    <source>
        <dbReference type="EMBL" id="KAH7995797.1"/>
    </source>
</evidence>
<reference evidence="1" key="1">
    <citation type="submission" date="2021-08" db="EMBL/GenBank/DDBJ databases">
        <title>The first chromosome-level gecko genome reveals the dynamic sex chromosomes of Neotropical dwarf geckos (Sphaerodactylidae: Sphaerodactylus).</title>
        <authorList>
            <person name="Pinto B.J."/>
            <person name="Keating S.E."/>
            <person name="Gamble T."/>
        </authorList>
    </citation>
    <scope>NUCLEOTIDE SEQUENCE</scope>
    <source>
        <strain evidence="1">TG3544</strain>
    </source>
</reference>
<accession>A0ACB8ET51</accession>